<dbReference type="RefSeq" id="WP_131450300.1">
    <property type="nucleotide sequence ID" value="NZ_SJZI01000050.1"/>
</dbReference>
<keyword evidence="3 6" id="KW-0732">Signal</keyword>
<sequence length="540" mass="60214">MKRWLTALFFLLSLTPSFAQAPERPALVVGLVVDQMRWDYLYRYADRYGNDGFRRLLREGFSCENTFIPYTPTYTAPGHTCVYTGSVPSLHGIISNTWWDRSVDTTMYCTEDKTVRGVGTNTVWGQMSPKNLWANTITDELRLATNFRNKTIAIALKDRGAILPGGHTANQAYWFDNSARGWITSTYYGSSMPAWVMKFNARALPDAYLKNNWNTLYPVSTYSQSSADAQRWEGVQPGGGNTFPHIMDTLKGNVSMDAFRTSPWGNTYTLEFAKAAVSAEQLGKGAFTDFLTVSLSSTDYIGHAFGPNSIEAEDCFLRLDREIASFLKFLDASVGKGKYLLFLTADHGAAHSPGFAEAHKLPAGRVDDRALMDSLNQATGRAFGLRRPIKSLINYQVYLDNDAIRKAGADRAAIKNFIMSELMRQPGMSKAVDLENLTTATLPPRIADMVMNGYNQKRSGDIQFMFKPGWFDWGGNTGTTHGAPYPYDAHIPLVFFGWKQQPGRLVREVYMTDIAATIAALLHIQMPNACVGKPIEEVVR</sequence>
<keyword evidence="2" id="KW-0479">Metal-binding</keyword>
<organism evidence="7 8">
    <name type="scientific">Flaviaesturariibacter flavus</name>
    <dbReference type="NCBI Taxonomy" id="2502780"/>
    <lineage>
        <taxon>Bacteria</taxon>
        <taxon>Pseudomonadati</taxon>
        <taxon>Bacteroidota</taxon>
        <taxon>Chitinophagia</taxon>
        <taxon>Chitinophagales</taxon>
        <taxon>Chitinophagaceae</taxon>
        <taxon>Flaviaestuariibacter</taxon>
    </lineage>
</organism>
<evidence type="ECO:0000256" key="6">
    <source>
        <dbReference type="SAM" id="SignalP"/>
    </source>
</evidence>
<feature type="binding site" evidence="5">
    <location>
        <begin position="157"/>
        <end position="159"/>
    </location>
    <ligand>
        <name>substrate</name>
    </ligand>
</feature>
<feature type="binding site" evidence="5">
    <location>
        <position position="96"/>
    </location>
    <ligand>
        <name>substrate</name>
    </ligand>
</feature>
<dbReference type="SUPFAM" id="SSF53649">
    <property type="entry name" value="Alkaline phosphatase-like"/>
    <property type="match status" value="1"/>
</dbReference>
<evidence type="ECO:0000256" key="2">
    <source>
        <dbReference type="ARBA" id="ARBA00022723"/>
    </source>
</evidence>
<dbReference type="GO" id="GO:0004035">
    <property type="term" value="F:alkaline phosphatase activity"/>
    <property type="evidence" value="ECO:0007669"/>
    <property type="project" value="InterPro"/>
</dbReference>
<protein>
    <submittedName>
        <fullName evidence="7">Alkaline phosphatase family protein</fullName>
    </submittedName>
</protein>
<dbReference type="InterPro" id="IPR017850">
    <property type="entry name" value="Alkaline_phosphatase_core_sf"/>
</dbReference>
<dbReference type="EMBL" id="SJZI01000050">
    <property type="protein sequence ID" value="TCJ12544.1"/>
    <property type="molecule type" value="Genomic_DNA"/>
</dbReference>
<dbReference type="CDD" id="cd16016">
    <property type="entry name" value="AP-SPAP"/>
    <property type="match status" value="1"/>
</dbReference>
<dbReference type="OrthoDB" id="9766127at2"/>
<proteinExistence type="predicted"/>
<dbReference type="Gene3D" id="3.40.720.10">
    <property type="entry name" value="Alkaline Phosphatase, subunit A"/>
    <property type="match status" value="1"/>
</dbReference>
<dbReference type="Proteomes" id="UP000295334">
    <property type="component" value="Unassembled WGS sequence"/>
</dbReference>
<name>A0A4R1B3C1_9BACT</name>
<reference evidence="7 8" key="1">
    <citation type="submission" date="2019-03" db="EMBL/GenBank/DDBJ databases">
        <authorList>
            <person name="Kim M.K.M."/>
        </authorList>
    </citation>
    <scope>NUCLEOTIDE SEQUENCE [LARGE SCALE GENOMIC DNA]</scope>
    <source>
        <strain evidence="7 8">17J68-12</strain>
    </source>
</reference>
<dbReference type="PANTHER" id="PTHR10151">
    <property type="entry name" value="ECTONUCLEOTIDE PYROPHOSPHATASE/PHOSPHODIESTERASE"/>
    <property type="match status" value="1"/>
</dbReference>
<feature type="signal peptide" evidence="6">
    <location>
        <begin position="1"/>
        <end position="21"/>
    </location>
</feature>
<evidence type="ECO:0000256" key="1">
    <source>
        <dbReference type="ARBA" id="ARBA00022553"/>
    </source>
</evidence>
<evidence type="ECO:0000256" key="3">
    <source>
        <dbReference type="ARBA" id="ARBA00022729"/>
    </source>
</evidence>
<dbReference type="PANTHER" id="PTHR10151:SF120">
    <property type="entry name" value="BIS(5'-ADENOSYL)-TRIPHOSPHATASE"/>
    <property type="match status" value="1"/>
</dbReference>
<evidence type="ECO:0000313" key="7">
    <source>
        <dbReference type="EMBL" id="TCJ12544.1"/>
    </source>
</evidence>
<feature type="chain" id="PRO_5020555320" evidence="6">
    <location>
        <begin position="22"/>
        <end position="540"/>
    </location>
</feature>
<dbReference type="AlphaFoldDB" id="A0A4R1B3C1"/>
<dbReference type="InterPro" id="IPR002591">
    <property type="entry name" value="Phosphodiest/P_Trfase"/>
</dbReference>
<keyword evidence="1 4" id="KW-0597">Phosphoprotein</keyword>
<evidence type="ECO:0000256" key="4">
    <source>
        <dbReference type="PIRSR" id="PIRSR031924-50"/>
    </source>
</evidence>
<dbReference type="Gene3D" id="3.30.1360.150">
    <property type="match status" value="1"/>
</dbReference>
<dbReference type="InterPro" id="IPR026263">
    <property type="entry name" value="Alkaline_phosphatase_prok"/>
</dbReference>
<dbReference type="PIRSF" id="PIRSF031924">
    <property type="entry name" value="Pi-irrepressible_AP"/>
    <property type="match status" value="1"/>
</dbReference>
<gene>
    <name evidence="7" type="ORF">EPD60_14835</name>
</gene>
<evidence type="ECO:0000256" key="5">
    <source>
        <dbReference type="PIRSR" id="PIRSR031924-51"/>
    </source>
</evidence>
<dbReference type="GO" id="GO:0046872">
    <property type="term" value="F:metal ion binding"/>
    <property type="evidence" value="ECO:0007669"/>
    <property type="project" value="UniProtKB-KW"/>
</dbReference>
<dbReference type="NCBIfam" id="NF042991">
    <property type="entry name" value="alk_phos_PafA"/>
    <property type="match status" value="1"/>
</dbReference>
<evidence type="ECO:0000313" key="8">
    <source>
        <dbReference type="Proteomes" id="UP000295334"/>
    </source>
</evidence>
<dbReference type="Pfam" id="PF01663">
    <property type="entry name" value="Phosphodiest"/>
    <property type="match status" value="1"/>
</dbReference>
<feature type="active site" description="Phosphothreonine intermediate" evidence="4">
    <location>
        <position position="75"/>
    </location>
</feature>
<comment type="caution">
    <text evidence="7">The sequence shown here is derived from an EMBL/GenBank/DDBJ whole genome shotgun (WGS) entry which is preliminary data.</text>
</comment>
<keyword evidence="8" id="KW-1185">Reference proteome</keyword>
<accession>A0A4R1B3C1</accession>